<dbReference type="AlphaFoldDB" id="A0A5M8P0Z1"/>
<feature type="domain" description="Transposase IS116/IS110/IS902 C-terminal" evidence="3">
    <location>
        <begin position="324"/>
        <end position="381"/>
    </location>
</feature>
<gene>
    <name evidence="4" type="ORF">EZS26_001868</name>
</gene>
<feature type="compositionally biased region" description="Basic and acidic residues" evidence="1">
    <location>
        <begin position="284"/>
        <end position="295"/>
    </location>
</feature>
<comment type="caution">
    <text evidence="4">The sequence shown here is derived from an EMBL/GenBank/DDBJ whole genome shotgun (WGS) entry which is preliminary data.</text>
</comment>
<sequence length="476" mass="53990">MEKKVLDKREEVINLLKKQKIREVKDLDAYKLSICHPHSAGIDLGSRELYLALSPEIAAEMGVEIVHRFQTHTSGLTSCRDLLLACGVNTVSMESTSVYWTTIYEILQDSGIEVCLVNPKKFRMVPGRKTDILDCQWLQTLHLYGLLRGSFHPTSEIASLRSYMRERENLIQERSRFVQRMQKALTQMNLLLHNVIDDITGKTGLLIITSILKGERDPKKLAAHRDPHCKKSEEEIAESLTGYYKEDQLYLLQSNYDSYLFFEKQLNAIDNQITKTLQKFPIKKEQKEVRPDNGKKGKSGRGKNSIRTTKNLEDILFHITGADLSALPGLRANAILQIISEVGIDMSKFPTANHFASYLGFVPHNKITGGNIISSRTDRIKSSAAQAFKKVIPSISQTDTALGSFYRRLMPRLGKGQAIVATCRKLAILFYNTLAFGGQYVEYGEAQYKQKQEEWEKKKLAKLAKKYNLALSPNIE</sequence>
<dbReference type="GO" id="GO:0004803">
    <property type="term" value="F:transposase activity"/>
    <property type="evidence" value="ECO:0007669"/>
    <property type="project" value="InterPro"/>
</dbReference>
<evidence type="ECO:0000313" key="5">
    <source>
        <dbReference type="Proteomes" id="UP000324575"/>
    </source>
</evidence>
<protein>
    <submittedName>
        <fullName evidence="4">Uncharacterized protein</fullName>
    </submittedName>
</protein>
<dbReference type="Proteomes" id="UP000324575">
    <property type="component" value="Unassembled WGS sequence"/>
</dbReference>
<dbReference type="NCBIfam" id="NF033542">
    <property type="entry name" value="transpos_IS110"/>
    <property type="match status" value="1"/>
</dbReference>
<evidence type="ECO:0000313" key="4">
    <source>
        <dbReference type="EMBL" id="KAA6302052.1"/>
    </source>
</evidence>
<dbReference type="PANTHER" id="PTHR33055:SF13">
    <property type="entry name" value="TRANSPOSASE"/>
    <property type="match status" value="1"/>
</dbReference>
<feature type="domain" description="Transposase IS110-like N-terminal" evidence="2">
    <location>
        <begin position="41"/>
        <end position="188"/>
    </location>
</feature>
<reference evidence="4 5" key="1">
    <citation type="submission" date="2019-03" db="EMBL/GenBank/DDBJ databases">
        <title>Single cell metagenomics reveals metabolic interactions within the superorganism composed of flagellate Streblomastix strix and complex community of Bacteroidetes bacteria on its surface.</title>
        <authorList>
            <person name="Treitli S.C."/>
            <person name="Kolisko M."/>
            <person name="Husnik F."/>
            <person name="Keeling P."/>
            <person name="Hampl V."/>
        </authorList>
    </citation>
    <scope>NUCLEOTIDE SEQUENCE [LARGE SCALE GENOMIC DNA]</scope>
    <source>
        <strain evidence="4">St1</strain>
    </source>
</reference>
<dbReference type="Pfam" id="PF02371">
    <property type="entry name" value="Transposase_20"/>
    <property type="match status" value="1"/>
</dbReference>
<name>A0A5M8P0Z1_9BACT</name>
<accession>A0A5M8P0Z1</accession>
<dbReference type="EMBL" id="SNRX01000011">
    <property type="protein sequence ID" value="KAA6302052.1"/>
    <property type="molecule type" value="Genomic_DNA"/>
</dbReference>
<dbReference type="Pfam" id="PF01548">
    <property type="entry name" value="DEDD_Tnp_IS110"/>
    <property type="match status" value="1"/>
</dbReference>
<dbReference type="PANTHER" id="PTHR33055">
    <property type="entry name" value="TRANSPOSASE FOR INSERTION SEQUENCE ELEMENT IS1111A"/>
    <property type="match status" value="1"/>
</dbReference>
<proteinExistence type="predicted"/>
<dbReference type="GO" id="GO:0003677">
    <property type="term" value="F:DNA binding"/>
    <property type="evidence" value="ECO:0007669"/>
    <property type="project" value="InterPro"/>
</dbReference>
<organism evidence="4 5">
    <name type="scientific">Candidatus Ordinivivax streblomastigis</name>
    <dbReference type="NCBI Taxonomy" id="2540710"/>
    <lineage>
        <taxon>Bacteria</taxon>
        <taxon>Pseudomonadati</taxon>
        <taxon>Bacteroidota</taxon>
        <taxon>Bacteroidia</taxon>
        <taxon>Bacteroidales</taxon>
        <taxon>Candidatus Ordinivivax</taxon>
    </lineage>
</organism>
<dbReference type="InterPro" id="IPR002525">
    <property type="entry name" value="Transp_IS110-like_N"/>
</dbReference>
<dbReference type="InterPro" id="IPR047650">
    <property type="entry name" value="Transpos_IS110"/>
</dbReference>
<dbReference type="GO" id="GO:0006313">
    <property type="term" value="P:DNA transposition"/>
    <property type="evidence" value="ECO:0007669"/>
    <property type="project" value="InterPro"/>
</dbReference>
<evidence type="ECO:0000259" key="2">
    <source>
        <dbReference type="Pfam" id="PF01548"/>
    </source>
</evidence>
<dbReference type="InterPro" id="IPR003346">
    <property type="entry name" value="Transposase_20"/>
</dbReference>
<feature type="region of interest" description="Disordered" evidence="1">
    <location>
        <begin position="284"/>
        <end position="305"/>
    </location>
</feature>
<evidence type="ECO:0000259" key="3">
    <source>
        <dbReference type="Pfam" id="PF02371"/>
    </source>
</evidence>
<evidence type="ECO:0000256" key="1">
    <source>
        <dbReference type="SAM" id="MobiDB-lite"/>
    </source>
</evidence>